<organism evidence="4">
    <name type="scientific">Corethron hystrix</name>
    <dbReference type="NCBI Taxonomy" id="216773"/>
    <lineage>
        <taxon>Eukaryota</taxon>
        <taxon>Sar</taxon>
        <taxon>Stramenopiles</taxon>
        <taxon>Ochrophyta</taxon>
        <taxon>Bacillariophyta</taxon>
        <taxon>Coscinodiscophyceae</taxon>
        <taxon>Corethrophycidae</taxon>
        <taxon>Corethrales</taxon>
        <taxon>Corethraceae</taxon>
        <taxon>Corethron</taxon>
    </lineage>
</organism>
<reference evidence="4" key="1">
    <citation type="submission" date="2021-01" db="EMBL/GenBank/DDBJ databases">
        <authorList>
            <person name="Corre E."/>
            <person name="Pelletier E."/>
            <person name="Niang G."/>
            <person name="Scheremetjew M."/>
            <person name="Finn R."/>
            <person name="Kale V."/>
            <person name="Holt S."/>
            <person name="Cochrane G."/>
            <person name="Meng A."/>
            <person name="Brown T."/>
            <person name="Cohen L."/>
        </authorList>
    </citation>
    <scope>NUCLEOTIDE SEQUENCE</scope>
    <source>
        <strain evidence="4">308</strain>
    </source>
</reference>
<gene>
    <name evidence="1" type="ORF">CHYS00102_LOCUS27353</name>
    <name evidence="2" type="ORF">CHYS00102_LOCUS27354</name>
    <name evidence="3" type="ORF">CHYS00102_LOCUS27355</name>
    <name evidence="4" type="ORF">CHYS00102_LOCUS27356</name>
</gene>
<sequence length="199" mass="22438">MSLNEKEDLLNDVRLTCMDSAKFGLRFSEEILGKNFDVNRKHQYTVVDFWTTACTRCPEALDHLNGMAATHEYENTFFISICCGSLEEGIGAGCDPAREIRDRAGGLNPRWNDMDGHYHTDVEGKEILKKVFGFRTVPFYAVFSKDGDVLQTGGPKSIDWDALRIEPNAVSKKNVTTERQLNNDVSPASNNVFMIDEDF</sequence>
<protein>
    <recommendedName>
        <fullName evidence="5">Thioredoxin domain-containing protein</fullName>
    </recommendedName>
</protein>
<evidence type="ECO:0000313" key="1">
    <source>
        <dbReference type="EMBL" id="CAD8900136.1"/>
    </source>
</evidence>
<dbReference type="InterPro" id="IPR036249">
    <property type="entry name" value="Thioredoxin-like_sf"/>
</dbReference>
<evidence type="ECO:0008006" key="5">
    <source>
        <dbReference type="Google" id="ProtNLM"/>
    </source>
</evidence>
<evidence type="ECO:0000313" key="3">
    <source>
        <dbReference type="EMBL" id="CAD8900138.1"/>
    </source>
</evidence>
<name>A0A6U5LBN3_9STRA</name>
<dbReference type="AlphaFoldDB" id="A0A6U5LBN3"/>
<dbReference type="EMBL" id="HBFR01037537">
    <property type="protein sequence ID" value="CAD8900139.1"/>
    <property type="molecule type" value="Transcribed_RNA"/>
</dbReference>
<dbReference type="EMBL" id="HBFR01037535">
    <property type="protein sequence ID" value="CAD8900137.1"/>
    <property type="molecule type" value="Transcribed_RNA"/>
</dbReference>
<evidence type="ECO:0000313" key="4">
    <source>
        <dbReference type="EMBL" id="CAD8900139.1"/>
    </source>
</evidence>
<dbReference type="EMBL" id="HBFR01037536">
    <property type="protein sequence ID" value="CAD8900138.1"/>
    <property type="molecule type" value="Transcribed_RNA"/>
</dbReference>
<accession>A0A6U5LBN3</accession>
<dbReference type="EMBL" id="HBFR01037532">
    <property type="protein sequence ID" value="CAD8900136.1"/>
    <property type="molecule type" value="Transcribed_RNA"/>
</dbReference>
<dbReference type="SUPFAM" id="SSF52833">
    <property type="entry name" value="Thioredoxin-like"/>
    <property type="match status" value="1"/>
</dbReference>
<proteinExistence type="predicted"/>
<evidence type="ECO:0000313" key="2">
    <source>
        <dbReference type="EMBL" id="CAD8900137.1"/>
    </source>
</evidence>
<dbReference type="Gene3D" id="3.40.30.10">
    <property type="entry name" value="Glutaredoxin"/>
    <property type="match status" value="1"/>
</dbReference>